<reference evidence="1 2" key="1">
    <citation type="submission" date="2018-08" db="EMBL/GenBank/DDBJ databases">
        <title>Meiothermus luteus KCTC 52599 genome sequencing project.</title>
        <authorList>
            <person name="Da Costa M.S."/>
            <person name="Albuquerque L."/>
            <person name="Raposo P."/>
            <person name="Froufe H.J.C."/>
            <person name="Barroso C.S."/>
            <person name="Egas C."/>
        </authorList>
    </citation>
    <scope>NUCLEOTIDE SEQUENCE [LARGE SCALE GENOMIC DNA]</scope>
    <source>
        <strain evidence="1 2">KCTC 52599</strain>
    </source>
</reference>
<dbReference type="OrthoDB" id="26090at2"/>
<organism evidence="1 2">
    <name type="scientific">Meiothermus luteus</name>
    <dbReference type="NCBI Taxonomy" id="2026184"/>
    <lineage>
        <taxon>Bacteria</taxon>
        <taxon>Thermotogati</taxon>
        <taxon>Deinococcota</taxon>
        <taxon>Deinococci</taxon>
        <taxon>Thermales</taxon>
        <taxon>Thermaceae</taxon>
        <taxon>Meiothermus</taxon>
    </lineage>
</organism>
<proteinExistence type="predicted"/>
<protein>
    <submittedName>
        <fullName evidence="1">Uncharacterized protein</fullName>
    </submittedName>
</protein>
<name>A0A399F3Z3_9DEIN</name>
<dbReference type="Proteomes" id="UP000265800">
    <property type="component" value="Unassembled WGS sequence"/>
</dbReference>
<comment type="caution">
    <text evidence="1">The sequence shown here is derived from an EMBL/GenBank/DDBJ whole genome shotgun (WGS) entry which is preliminary data.</text>
</comment>
<dbReference type="RefSeq" id="WP_119359030.1">
    <property type="nucleotide sequence ID" value="NZ_QWKZ01000006.1"/>
</dbReference>
<dbReference type="EMBL" id="QWKZ01000006">
    <property type="protein sequence ID" value="RIH89331.1"/>
    <property type="molecule type" value="Genomic_DNA"/>
</dbReference>
<accession>A0A399F3Z3</accession>
<gene>
    <name evidence="1" type="ORF">Mlute_00325</name>
</gene>
<keyword evidence="2" id="KW-1185">Reference proteome</keyword>
<sequence length="107" mass="12033">MLTLHKINALAEGQVLECVGEDSGDTFRILVQHTSPSHYEALGKVTLREGSVHYQSSGPMTPDLLLQWLETLFDRWPTAKATPWVVREQNEKTRAFAQEVRKAAEAV</sequence>
<dbReference type="AlphaFoldDB" id="A0A399F3Z3"/>
<evidence type="ECO:0000313" key="2">
    <source>
        <dbReference type="Proteomes" id="UP000265800"/>
    </source>
</evidence>
<evidence type="ECO:0000313" key="1">
    <source>
        <dbReference type="EMBL" id="RIH89331.1"/>
    </source>
</evidence>